<dbReference type="SUPFAM" id="SSF56645">
    <property type="entry name" value="Acyl-CoA dehydrogenase NM domain-like"/>
    <property type="match status" value="3"/>
</dbReference>
<dbReference type="SUPFAM" id="SSF47203">
    <property type="entry name" value="Acyl-CoA dehydrogenase C-terminal domain-like"/>
    <property type="match status" value="7"/>
</dbReference>
<comment type="caution">
    <text evidence="14">The sequence shown here is derived from an EMBL/GenBank/DDBJ whole genome shotgun (WGS) entry which is preliminary data.</text>
</comment>
<feature type="domain" description="Acyl-coenzyme A oxidase N-terminal" evidence="12">
    <location>
        <begin position="626"/>
        <end position="724"/>
    </location>
</feature>
<evidence type="ECO:0000313" key="15">
    <source>
        <dbReference type="Proteomes" id="UP000037510"/>
    </source>
</evidence>
<evidence type="ECO:0000256" key="4">
    <source>
        <dbReference type="ARBA" id="ARBA00006288"/>
    </source>
</evidence>
<feature type="domain" description="Acyl-CoA oxidase C-terminal" evidence="11">
    <location>
        <begin position="1564"/>
        <end position="1604"/>
    </location>
</feature>
<reference evidence="14 15" key="1">
    <citation type="journal article" date="2015" name="Genome Biol. Evol.">
        <title>The genome of winter moth (Operophtera brumata) provides a genomic perspective on sexual dimorphism and phenology.</title>
        <authorList>
            <person name="Derks M.F."/>
            <person name="Smit S."/>
            <person name="Salis L."/>
            <person name="Schijlen E."/>
            <person name="Bossers A."/>
            <person name="Mateman C."/>
            <person name="Pijl A.S."/>
            <person name="de Ridder D."/>
            <person name="Groenen M.A."/>
            <person name="Visser M.E."/>
            <person name="Megens H.J."/>
        </authorList>
    </citation>
    <scope>NUCLEOTIDE SEQUENCE [LARGE SCALE GENOMIC DNA]</scope>
    <source>
        <strain evidence="14">WM2013NL</strain>
        <tissue evidence="14">Head and thorax</tissue>
    </source>
</reference>
<dbReference type="FunFam" id="1.20.140.10:FF:000005">
    <property type="entry name" value="Acyl-coenzyme A oxidase"/>
    <property type="match status" value="1"/>
</dbReference>
<dbReference type="PANTHER" id="PTHR10909:SF250">
    <property type="entry name" value="PEROXISOMAL ACYL-COENZYME A OXIDASE 1"/>
    <property type="match status" value="1"/>
</dbReference>
<feature type="domain" description="Acyl-CoA oxidase C-terminal" evidence="11">
    <location>
        <begin position="1018"/>
        <end position="1060"/>
    </location>
</feature>
<evidence type="ECO:0000256" key="7">
    <source>
        <dbReference type="ARBA" id="ARBA00022832"/>
    </source>
</evidence>
<evidence type="ECO:0000256" key="6">
    <source>
        <dbReference type="ARBA" id="ARBA00022827"/>
    </source>
</evidence>
<feature type="domain" description="Acyl-CoA oxidase C-terminal" evidence="11">
    <location>
        <begin position="1606"/>
        <end position="1686"/>
    </location>
</feature>
<feature type="domain" description="Acyl-CoA oxidase C-alpha1" evidence="13">
    <location>
        <begin position="866"/>
        <end position="947"/>
    </location>
</feature>
<organism evidence="14 15">
    <name type="scientific">Operophtera brumata</name>
    <name type="common">Winter moth</name>
    <name type="synonym">Phalaena brumata</name>
    <dbReference type="NCBI Taxonomy" id="104452"/>
    <lineage>
        <taxon>Eukaryota</taxon>
        <taxon>Metazoa</taxon>
        <taxon>Ecdysozoa</taxon>
        <taxon>Arthropoda</taxon>
        <taxon>Hexapoda</taxon>
        <taxon>Insecta</taxon>
        <taxon>Pterygota</taxon>
        <taxon>Neoptera</taxon>
        <taxon>Endopterygota</taxon>
        <taxon>Lepidoptera</taxon>
        <taxon>Glossata</taxon>
        <taxon>Ditrysia</taxon>
        <taxon>Geometroidea</taxon>
        <taxon>Geometridae</taxon>
        <taxon>Larentiinae</taxon>
        <taxon>Operophtera</taxon>
    </lineage>
</organism>
<evidence type="ECO:0000313" key="14">
    <source>
        <dbReference type="EMBL" id="KOB75219.1"/>
    </source>
</evidence>
<dbReference type="GO" id="GO:0003997">
    <property type="term" value="F:acyl-CoA oxidase activity"/>
    <property type="evidence" value="ECO:0007669"/>
    <property type="project" value="InterPro"/>
</dbReference>
<dbReference type="InterPro" id="IPR055060">
    <property type="entry name" value="ACOX_C_alpha1"/>
</dbReference>
<evidence type="ECO:0000259" key="11">
    <source>
        <dbReference type="Pfam" id="PF01756"/>
    </source>
</evidence>
<dbReference type="Gene3D" id="1.20.140.10">
    <property type="entry name" value="Butyryl-CoA Dehydrogenase, subunit A, domain 3"/>
    <property type="match status" value="5"/>
</dbReference>
<evidence type="ECO:0000256" key="3">
    <source>
        <dbReference type="ARBA" id="ARBA00004846"/>
    </source>
</evidence>
<feature type="non-terminal residue" evidence="14">
    <location>
        <position position="1690"/>
    </location>
</feature>
<dbReference type="FunFam" id="2.40.110.10:FF:000003">
    <property type="entry name" value="Acyl-coenzyme A oxidase"/>
    <property type="match status" value="2"/>
</dbReference>
<evidence type="ECO:0000256" key="2">
    <source>
        <dbReference type="ARBA" id="ARBA00004275"/>
    </source>
</evidence>
<dbReference type="GO" id="GO:0005504">
    <property type="term" value="F:fatty acid binding"/>
    <property type="evidence" value="ECO:0007669"/>
    <property type="project" value="TreeGrafter"/>
</dbReference>
<evidence type="ECO:0000259" key="12">
    <source>
        <dbReference type="Pfam" id="PF14749"/>
    </source>
</evidence>
<dbReference type="GO" id="GO:0071949">
    <property type="term" value="F:FAD binding"/>
    <property type="evidence" value="ECO:0007669"/>
    <property type="project" value="InterPro"/>
</dbReference>
<keyword evidence="5" id="KW-0285">Flavoprotein</keyword>
<evidence type="ECO:0000256" key="1">
    <source>
        <dbReference type="ARBA" id="ARBA00001974"/>
    </source>
</evidence>
<dbReference type="InterPro" id="IPR036250">
    <property type="entry name" value="AcylCo_DH-like_C"/>
</dbReference>
<comment type="similarity">
    <text evidence="4">Belongs to the acyl-CoA oxidase family.</text>
</comment>
<feature type="domain" description="Acyl-CoA oxidase C-alpha1" evidence="13">
    <location>
        <begin position="262"/>
        <end position="335"/>
    </location>
</feature>
<dbReference type="InterPro" id="IPR012258">
    <property type="entry name" value="Acyl-CoA_oxidase"/>
</dbReference>
<evidence type="ECO:0000256" key="10">
    <source>
        <dbReference type="ARBA" id="ARBA00023140"/>
    </source>
</evidence>
<protein>
    <submittedName>
        <fullName evidence="14">Acyl-coenzyme A oxidase</fullName>
    </submittedName>
</protein>
<dbReference type="InterPro" id="IPR002655">
    <property type="entry name" value="Acyl-CoA_oxidase_C"/>
</dbReference>
<evidence type="ECO:0000256" key="9">
    <source>
        <dbReference type="ARBA" id="ARBA00023098"/>
    </source>
</evidence>
<dbReference type="Proteomes" id="UP000037510">
    <property type="component" value="Unassembled WGS sequence"/>
</dbReference>
<dbReference type="InterPro" id="IPR009100">
    <property type="entry name" value="AcylCoA_DH/oxidase_NM_dom_sf"/>
</dbReference>
<dbReference type="InterPro" id="IPR029320">
    <property type="entry name" value="Acyl-CoA_ox_N"/>
</dbReference>
<keyword evidence="9" id="KW-0443">Lipid metabolism</keyword>
<keyword evidence="7" id="KW-0276">Fatty acid metabolism</keyword>
<dbReference type="Pfam" id="PF01756">
    <property type="entry name" value="ACOX"/>
    <property type="match status" value="4"/>
</dbReference>
<sequence length="1690" mass="188672">KALLSIKDELFGGVPDAYLSHKEKYEEAVRKAVALFGLLRRLQNEGNSNLSDYSQGDDEQRGYWLPRAWQCNIIGSYAQTELGHGTFIRGLETTATYDPGTKEFVLNSPRLSAYKWWAGSLGHTANYVIVIAQVYTKGQCHGIHPFIVQVRDEETHMPLEGIKIGEIGARMGLNSVNNGFLGFEHVRVPRRHMLMKHAQVLEDGTYVKSRNSKLGYGGMVFVRVVIVYDTVNYLSKAVTIATRYSAVRRQSQINESGVPRDETHSQHALHALACCLKAVSTYDTAAIVEKCRLACGGHGYMQSSNLPLTYSLVTASCTYEGDNTVLLLQTARFLVKTWQQIDTQAMTPTVAYLKTAISADFPKRWESSVEGIIRTLPRHHHIDLPRGGRQADGALIGACQSGAHTTRGPVHGILGSGETERLVTSKYTQTFHEEVARRTARSSAPVTAVLTQLVELYTVYWALEKLNDLLRAEGALVGACQSGAHTTRGPVHDLPRGVRQADGAFVSACQGGAHTTGRAVHGILGSGETERLVTSKYTQTFHEEVGRRTARSSAPVRAVLTQLVELYTSWYEDLLVAIRPNAVGLVDSFDVLDERLMEEALKSPLNAEPVNQSFHKYLKPFMQGKLIKELKDEVPEEYLSHKERYENSIRKACLLVNVLKEHVLSDLSTDVFIPTHKYKIQLGVVKDISPFMLHMGMFVPTIVNQSSEDQLAEWLPKAWTMQIIGTYAQTELGHGTFLRGLETTAIYDPKTEEFILNSPTLTSYKWWPGGLAHTANHCIVVAQLYTQGKCYGVHPFFVQIRDTDTHMPLPGIKVGEIGPKLGFQTANNGFLGFEQFRIPRKHMLMKNAQVLEDGTYVKSKNDKLTYGTMVFVRVMIVTDVAYEIARAATIAVRYSAVRHQSQPKPGQPEPQIIDYVTQQHKLFIGVATSHVFRIAGIYLVKAWKQATGGTAMTPTVSYLVDFFNNKSHRWANNPEGIIKGLQAVAAGASPTLAQVLLQLVELYITFWALEKRGDLLVILNSTLGAYDGRVYERLMEEALKSPLNAEPVNQSFHKYLKPLMLDSKLEVKNKLEVNEDLAKERRKCNFDIQELTFIIDGGEKNTIARRKIEDIALNGGASLDKIPEECLSPTEKYENAVRKSVLYSKIVKDELLEFTGLESLGLNSPVIRRTSDAFFKDISPFLLHLGMFVPTIMGQCTAEQQAYWLPRALDMQIIGTYAQTELGHGTFIRGLETTATYDPDTEEFVLHSPTLTSYKWWAGGLQIRDKETHMPLPGIKVGDIGPKMGFNTADNGFLGFDKFRIPREHLMMKNAEILKDGTYVKVARHGKLTYGTMVFVRVVLVSEAAFNLAKAITIAVRYSAVRRQSEPRPGQPEPQILDYMTQQHKLFICIATAHALQLTSDWLWRTFTAVLKDLREGHTDSLPELHALSSCLKAISTSDSAALIEQCRLACGGHGYMLSSNLPFLYSFVTATRTYEGDYTVLLLQTARFLVKAWEQAEAGNPVTPTLSYLCDAVKGKKASWDGSPDGIIKSFQATAAGKISACVTSIRKRVKSGMTFEDAWELTTHSSISEADIISLQQRYEEHLTLIRPNAVGLVDAFEHRDEHSSISEADIISLQQRYEEHLTLIRPNAVGLVDAFEHRDEILNSTLGAYDGRVYERLMEEALKSPLNAEPVNQSFHKYLKPFFQGKL</sequence>
<evidence type="ECO:0000259" key="13">
    <source>
        <dbReference type="Pfam" id="PF22924"/>
    </source>
</evidence>
<keyword evidence="10" id="KW-0576">Peroxisome</keyword>
<accession>A0A0L7LIQ5</accession>
<feature type="domain" description="Acyl-coenzyme A oxidase N-terminal" evidence="12">
    <location>
        <begin position="1087"/>
        <end position="1214"/>
    </location>
</feature>
<keyword evidence="15" id="KW-1185">Reference proteome</keyword>
<evidence type="ECO:0000256" key="8">
    <source>
        <dbReference type="ARBA" id="ARBA00023002"/>
    </source>
</evidence>
<dbReference type="Gene3D" id="2.40.110.10">
    <property type="entry name" value="Butyryl-CoA Dehydrogenase, subunit A, domain 2"/>
    <property type="match status" value="4"/>
</dbReference>
<dbReference type="PANTHER" id="PTHR10909">
    <property type="entry name" value="ELECTRON TRANSPORT OXIDOREDUCTASE"/>
    <property type="match status" value="1"/>
</dbReference>
<dbReference type="GO" id="GO:0055088">
    <property type="term" value="P:lipid homeostasis"/>
    <property type="evidence" value="ECO:0007669"/>
    <property type="project" value="TreeGrafter"/>
</dbReference>
<gene>
    <name evidence="14" type="ORF">OBRU01_00811</name>
</gene>
<dbReference type="InterPro" id="IPR046373">
    <property type="entry name" value="Acyl-CoA_Oxase/DH_mid-dom_sf"/>
</dbReference>
<keyword evidence="6" id="KW-0274">FAD</keyword>
<dbReference type="EMBL" id="JTDY01000978">
    <property type="protein sequence ID" value="KOB75219.1"/>
    <property type="molecule type" value="Genomic_DNA"/>
</dbReference>
<keyword evidence="8" id="KW-0560">Oxidoreductase</keyword>
<dbReference type="Gene3D" id="1.10.540.10">
    <property type="entry name" value="Acyl-CoA dehydrogenase/oxidase, N-terminal domain"/>
    <property type="match status" value="2"/>
</dbReference>
<comment type="subcellular location">
    <subcellularLocation>
        <location evidence="2">Peroxisome</location>
    </subcellularLocation>
</comment>
<comment type="cofactor">
    <cofactor evidence="1">
        <name>FAD</name>
        <dbReference type="ChEBI" id="CHEBI:57692"/>
    </cofactor>
</comment>
<feature type="domain" description="Acyl-CoA oxidase C-alpha1" evidence="13">
    <location>
        <begin position="1330"/>
        <end position="1491"/>
    </location>
</feature>
<dbReference type="GO" id="GO:0033540">
    <property type="term" value="P:fatty acid beta-oxidation using acyl-CoA oxidase"/>
    <property type="evidence" value="ECO:0007669"/>
    <property type="project" value="TreeGrafter"/>
</dbReference>
<name>A0A0L7LIQ5_OPEBR</name>
<proteinExistence type="inferred from homology"/>
<dbReference type="GO" id="GO:0005777">
    <property type="term" value="C:peroxisome"/>
    <property type="evidence" value="ECO:0007669"/>
    <property type="project" value="UniProtKB-SubCell"/>
</dbReference>
<feature type="domain" description="Acyl-CoA oxidase C-alpha1" evidence="13">
    <location>
        <begin position="216"/>
        <end position="254"/>
    </location>
</feature>
<evidence type="ECO:0000256" key="5">
    <source>
        <dbReference type="ARBA" id="ARBA00022630"/>
    </source>
</evidence>
<dbReference type="Pfam" id="PF14749">
    <property type="entry name" value="Acyl-CoA_ox_N"/>
    <property type="match status" value="2"/>
</dbReference>
<dbReference type="STRING" id="104452.A0A0L7LIQ5"/>
<comment type="pathway">
    <text evidence="3">Lipid metabolism; peroxisomal fatty acid beta-oxidation.</text>
</comment>
<dbReference type="Pfam" id="PF22924">
    <property type="entry name" value="ACOX_C_alpha1"/>
    <property type="match status" value="4"/>
</dbReference>
<feature type="domain" description="Acyl-CoA oxidase C-terminal" evidence="11">
    <location>
        <begin position="570"/>
        <end position="623"/>
    </location>
</feature>
<dbReference type="InterPro" id="IPR037069">
    <property type="entry name" value="AcylCoA_DH/ox_N_sf"/>
</dbReference>
<feature type="non-terminal residue" evidence="14">
    <location>
        <position position="1"/>
    </location>
</feature>